<evidence type="ECO:0000256" key="6">
    <source>
        <dbReference type="ARBA" id="ARBA00007589"/>
    </source>
</evidence>
<dbReference type="RefSeq" id="XP_055900109.1">
    <property type="nucleotide sequence ID" value="XM_056044134.1"/>
</dbReference>
<dbReference type="RefSeq" id="XP_055900110.1">
    <property type="nucleotide sequence ID" value="XM_056044135.1"/>
</dbReference>
<dbReference type="EnsemblMetazoa" id="BGLB036241-RC">
    <property type="protein sequence ID" value="BGLB036241-PC"/>
    <property type="gene ID" value="BGLB036241"/>
</dbReference>
<dbReference type="AlphaFoldDB" id="A0A2C9LXT3"/>
<comment type="function">
    <text evidence="2">Catalyzes the adenylation of flavin mononucleotide (FMN) to form flavin adenine dinucleotide (FAD) coenzyme.</text>
</comment>
<feature type="region of interest" description="Disordered" evidence="21">
    <location>
        <begin position="47"/>
        <end position="72"/>
    </location>
</feature>
<keyword evidence="9" id="KW-0963">Cytoplasm</keyword>
<keyword evidence="10" id="KW-0285">Flavoprotein</keyword>
<dbReference type="OMA" id="NSHFLCK"/>
<organism evidence="23 24">
    <name type="scientific">Biomphalaria glabrata</name>
    <name type="common">Bloodfluke planorb</name>
    <name type="synonym">Freshwater snail</name>
    <dbReference type="NCBI Taxonomy" id="6526"/>
    <lineage>
        <taxon>Eukaryota</taxon>
        <taxon>Metazoa</taxon>
        <taxon>Spiralia</taxon>
        <taxon>Lophotrochozoa</taxon>
        <taxon>Mollusca</taxon>
        <taxon>Gastropoda</taxon>
        <taxon>Heterobranchia</taxon>
        <taxon>Euthyneura</taxon>
        <taxon>Panpulmonata</taxon>
        <taxon>Hygrophila</taxon>
        <taxon>Lymnaeoidea</taxon>
        <taxon>Planorbidae</taxon>
        <taxon>Biomphalaria</taxon>
    </lineage>
</organism>
<dbReference type="GO" id="GO:0006747">
    <property type="term" value="P:FAD biosynthetic process"/>
    <property type="evidence" value="ECO:0007669"/>
    <property type="project" value="TreeGrafter"/>
</dbReference>
<dbReference type="VEuPathDB" id="VectorBase:BGLB036241"/>
<dbReference type="Gene3D" id="3.40.980.10">
    <property type="entry name" value="MoaB/Mog-like domain"/>
    <property type="match status" value="1"/>
</dbReference>
<gene>
    <name evidence="23" type="primary">106054350</name>
    <name evidence="26 27 28 29 30" type="synonym">LOC106054350</name>
</gene>
<evidence type="ECO:0000256" key="3">
    <source>
        <dbReference type="ARBA" id="ARBA00004496"/>
    </source>
</evidence>
<evidence type="ECO:0000256" key="14">
    <source>
        <dbReference type="ARBA" id="ARBA00022741"/>
    </source>
</evidence>
<feature type="compositionally biased region" description="Low complexity" evidence="21">
    <location>
        <begin position="61"/>
        <end position="72"/>
    </location>
</feature>
<dbReference type="FunFam" id="3.40.50.620:FF:000113">
    <property type="entry name" value="FAD synthase"/>
    <property type="match status" value="1"/>
</dbReference>
<dbReference type="EnsemblMetazoa" id="BGLB036241-RD">
    <property type="protein sequence ID" value="BGLB036241-PD"/>
    <property type="gene ID" value="BGLB036241"/>
</dbReference>
<dbReference type="Gene3D" id="3.40.50.620">
    <property type="entry name" value="HUPs"/>
    <property type="match status" value="1"/>
</dbReference>
<feature type="compositionally biased region" description="Polar residues" evidence="21">
    <location>
        <begin position="49"/>
        <end position="60"/>
    </location>
</feature>
<evidence type="ECO:0000313" key="29">
    <source>
        <dbReference type="RefSeq" id="XP_055900109.1"/>
    </source>
</evidence>
<dbReference type="Pfam" id="PF01507">
    <property type="entry name" value="PAPS_reduct"/>
    <property type="match status" value="2"/>
</dbReference>
<keyword evidence="11" id="KW-0288">FMN</keyword>
<dbReference type="Proteomes" id="UP000076420">
    <property type="component" value="Unassembled WGS sequence"/>
</dbReference>
<dbReference type="InterPro" id="IPR002500">
    <property type="entry name" value="PAPS_reduct_dom"/>
</dbReference>
<dbReference type="VEuPathDB" id="VectorBase:BGLAX_034781"/>
<dbReference type="GO" id="GO:0005737">
    <property type="term" value="C:cytoplasm"/>
    <property type="evidence" value="ECO:0007669"/>
    <property type="project" value="UniProtKB-SubCell"/>
</dbReference>
<dbReference type="CDD" id="cd00885">
    <property type="entry name" value="cinA"/>
    <property type="match status" value="1"/>
</dbReference>
<evidence type="ECO:0000259" key="22">
    <source>
        <dbReference type="SMART" id="SM00852"/>
    </source>
</evidence>
<dbReference type="PANTHER" id="PTHR23293">
    <property type="entry name" value="FAD SYNTHETASE-RELATED FMN ADENYLYLTRANSFERASE"/>
    <property type="match status" value="1"/>
</dbReference>
<evidence type="ECO:0000256" key="5">
    <source>
        <dbReference type="ARBA" id="ARBA00006749"/>
    </source>
</evidence>
<dbReference type="Pfam" id="PF24102">
    <property type="entry name" value="FLAD1_M"/>
    <property type="match status" value="1"/>
</dbReference>
<dbReference type="InterPro" id="IPR036425">
    <property type="entry name" value="MoaB/Mog-like_dom_sf"/>
</dbReference>
<dbReference type="OrthoDB" id="270728at2759"/>
<evidence type="ECO:0000256" key="2">
    <source>
        <dbReference type="ARBA" id="ARBA00003316"/>
    </source>
</evidence>
<keyword evidence="12" id="KW-0808">Transferase</keyword>
<proteinExistence type="inferred from homology"/>
<evidence type="ECO:0000256" key="12">
    <source>
        <dbReference type="ARBA" id="ARBA00022679"/>
    </source>
</evidence>
<evidence type="ECO:0000313" key="30">
    <source>
        <dbReference type="RefSeq" id="XP_055900110.1"/>
    </source>
</evidence>
<dbReference type="GO" id="GO:0005524">
    <property type="term" value="F:ATP binding"/>
    <property type="evidence" value="ECO:0007669"/>
    <property type="project" value="UniProtKB-KW"/>
</dbReference>
<name>A0A2C9LXT3_BIOGL</name>
<evidence type="ECO:0000256" key="13">
    <source>
        <dbReference type="ARBA" id="ARBA00022695"/>
    </source>
</evidence>
<dbReference type="SUPFAM" id="SSF53218">
    <property type="entry name" value="Molybdenum cofactor biosynthesis proteins"/>
    <property type="match status" value="1"/>
</dbReference>
<keyword evidence="14" id="KW-0547">Nucleotide-binding</keyword>
<evidence type="ECO:0000313" key="26">
    <source>
        <dbReference type="RefSeq" id="XP_013065618.1"/>
    </source>
</evidence>
<dbReference type="Pfam" id="PF00994">
    <property type="entry name" value="MoCF_biosynth"/>
    <property type="match status" value="1"/>
</dbReference>
<evidence type="ECO:0000256" key="1">
    <source>
        <dbReference type="ARBA" id="ARBA00001946"/>
    </source>
</evidence>
<evidence type="ECO:0000256" key="19">
    <source>
        <dbReference type="ARBA" id="ARBA00031871"/>
    </source>
</evidence>
<evidence type="ECO:0000256" key="15">
    <source>
        <dbReference type="ARBA" id="ARBA00022827"/>
    </source>
</evidence>
<dbReference type="KEGG" id="bgt:106054350"/>
<dbReference type="RefSeq" id="XP_013065619.1">
    <property type="nucleotide sequence ID" value="XM_013210165.2"/>
</dbReference>
<keyword evidence="13" id="KW-0548">Nucleotidyltransferase</keyword>
<evidence type="ECO:0000313" key="24">
    <source>
        <dbReference type="Proteomes" id="UP000076420"/>
    </source>
</evidence>
<evidence type="ECO:0000313" key="23">
    <source>
        <dbReference type="EnsemblMetazoa" id="BGLB036241-PD"/>
    </source>
</evidence>
<dbReference type="GO" id="GO:0003919">
    <property type="term" value="F:FMN adenylyltransferase activity"/>
    <property type="evidence" value="ECO:0007669"/>
    <property type="project" value="UniProtKB-EC"/>
</dbReference>
<comment type="subcellular location">
    <subcellularLocation>
        <location evidence="3">Cytoplasm</location>
    </subcellularLocation>
</comment>
<reference evidence="23" key="1">
    <citation type="submission" date="2020-05" db="UniProtKB">
        <authorList>
            <consortium name="EnsemblMetazoa"/>
        </authorList>
    </citation>
    <scope>IDENTIFICATION</scope>
    <source>
        <strain evidence="23">BB02</strain>
    </source>
</reference>
<evidence type="ECO:0000256" key="11">
    <source>
        <dbReference type="ARBA" id="ARBA00022643"/>
    </source>
</evidence>
<comment type="similarity">
    <text evidence="6">In the N-terminal section; belongs to the MoaB/Mog family.</text>
</comment>
<dbReference type="EC" id="2.7.7.2" evidence="7"/>
<keyword evidence="15" id="KW-0274">FAD</keyword>
<comment type="catalytic activity">
    <reaction evidence="20">
        <text>FMN + ATP + H(+) = FAD + diphosphate</text>
        <dbReference type="Rhea" id="RHEA:17237"/>
        <dbReference type="ChEBI" id="CHEBI:15378"/>
        <dbReference type="ChEBI" id="CHEBI:30616"/>
        <dbReference type="ChEBI" id="CHEBI:33019"/>
        <dbReference type="ChEBI" id="CHEBI:57692"/>
        <dbReference type="ChEBI" id="CHEBI:58210"/>
        <dbReference type="EC" id="2.7.7.2"/>
    </reaction>
</comment>
<keyword evidence="16" id="KW-0067">ATP-binding</keyword>
<dbReference type="InterPro" id="IPR001453">
    <property type="entry name" value="MoaB/Mog_dom"/>
</dbReference>
<dbReference type="PANTHER" id="PTHR23293:SF9">
    <property type="entry name" value="FAD SYNTHASE"/>
    <property type="match status" value="1"/>
</dbReference>
<comment type="cofactor">
    <cofactor evidence="1">
        <name>Mg(2+)</name>
        <dbReference type="ChEBI" id="CHEBI:18420"/>
    </cofactor>
</comment>
<comment type="pathway">
    <text evidence="4">Cofactor biosynthesis; FAD biosynthesis; FAD from FMN: step 1/1.</text>
</comment>
<dbReference type="RefSeq" id="XP_013065618.1">
    <property type="nucleotide sequence ID" value="XM_013210164.2"/>
</dbReference>
<sequence length="581" mass="65694">MSNKIRNSCHISISRFITVAQHIQKCGRDQNYSTITTKRSIIMADDKTPSSTSQFDNSTVNTTTSRSISSCSSENSNSVRVITTRRSYSMPMNGQSTAGIVVIGDEILKGQTLDTNSNFICKKLFNMGVKVQKISVICDSVDQIAKEVAHFSKTYSHVITSGGVGPTHDDMTFEGVAKAFGLKTEPHPELVQLISDWFHTTDMNSAEMKMAKVPETATLHFGLDPKTQKRSKYPLVSVRNVYMFPGVPKLLEQAFTMLSHLFQNPDVEFHTDELFVNQDEASIASNISQVADRYKEDVVIGSYPDLMNSYYKVKLTLESLNPNALQEARKELVNKMPTGTVISYNKDPMGSAVNSVYSILKDTNSTDHYITCVKHAIQTLESALDRYPLSDICIGFNGGKDCTVLLHLFHAVSKKKYPDFQGQLQALYIRSRCPFPEVEKFVQISRDRYNLMMIHYDGRIKECLATLALNHPNIKAVIMGTRRTDPCASHLEEFSMTDPDWPQFMRVNPLLEWHYKHVWRFLRDLSLPYCSLYDRGYTSLGSMDNTHPNPLLQYVDARGVLTYKPAHVLENGEHERDGRNK</sequence>
<dbReference type="CDD" id="cd23948">
    <property type="entry name" value="FAD_synthase"/>
    <property type="match status" value="1"/>
</dbReference>
<evidence type="ECO:0000256" key="20">
    <source>
        <dbReference type="ARBA" id="ARBA00049494"/>
    </source>
</evidence>
<evidence type="ECO:0000313" key="28">
    <source>
        <dbReference type="RefSeq" id="XP_055900108.1"/>
    </source>
</evidence>
<evidence type="ECO:0000256" key="17">
    <source>
        <dbReference type="ARBA" id="ARBA00031145"/>
    </source>
</evidence>
<keyword evidence="25" id="KW-1185">Reference proteome</keyword>
<evidence type="ECO:0000256" key="4">
    <source>
        <dbReference type="ARBA" id="ARBA00004726"/>
    </source>
</evidence>
<dbReference type="Proteomes" id="UP001165740">
    <property type="component" value="Chromosome 10"/>
</dbReference>
<dbReference type="InterPro" id="IPR014729">
    <property type="entry name" value="Rossmann-like_a/b/a_fold"/>
</dbReference>
<accession>A0A2C9LXT3</accession>
<dbReference type="SUPFAM" id="SSF52402">
    <property type="entry name" value="Adenine nucleotide alpha hydrolases-like"/>
    <property type="match status" value="1"/>
</dbReference>
<feature type="domain" description="MoaB/Mog" evidence="22">
    <location>
        <begin position="99"/>
        <end position="265"/>
    </location>
</feature>
<dbReference type="GeneID" id="106054350"/>
<evidence type="ECO:0000313" key="25">
    <source>
        <dbReference type="Proteomes" id="UP001165740"/>
    </source>
</evidence>
<reference evidence="26 27" key="2">
    <citation type="submission" date="2025-04" db="UniProtKB">
        <authorList>
            <consortium name="RefSeq"/>
        </authorList>
    </citation>
    <scope>IDENTIFICATION</scope>
</reference>
<evidence type="ECO:0000256" key="9">
    <source>
        <dbReference type="ARBA" id="ARBA00022490"/>
    </source>
</evidence>
<dbReference type="RefSeq" id="XP_055900108.1">
    <property type="nucleotide sequence ID" value="XM_056044133.1"/>
</dbReference>
<evidence type="ECO:0000256" key="16">
    <source>
        <dbReference type="ARBA" id="ARBA00022840"/>
    </source>
</evidence>
<dbReference type="InterPro" id="IPR056596">
    <property type="entry name" value="FLAD1_M"/>
</dbReference>
<evidence type="ECO:0000256" key="10">
    <source>
        <dbReference type="ARBA" id="ARBA00022630"/>
    </source>
</evidence>
<evidence type="ECO:0000256" key="8">
    <source>
        <dbReference type="ARBA" id="ARBA00015431"/>
    </source>
</evidence>
<comment type="similarity">
    <text evidence="5">In the C-terminal section; belongs to the PAPS reductase family. FAD1 subfamily.</text>
</comment>
<protein>
    <recommendedName>
        <fullName evidence="8">FAD synthase</fullName>
        <ecNumber evidence="7">2.7.7.2</ecNumber>
    </recommendedName>
    <alternativeName>
        <fullName evidence="17">FAD pyrophosphorylase</fullName>
    </alternativeName>
    <alternativeName>
        <fullName evidence="19">FMN adenylyltransferase</fullName>
    </alternativeName>
    <alternativeName>
        <fullName evidence="18">Flavin adenine dinucleotide synthase</fullName>
    </alternativeName>
</protein>
<dbReference type="STRING" id="6526.A0A2C9LXT3"/>
<evidence type="ECO:0000313" key="27">
    <source>
        <dbReference type="RefSeq" id="XP_013065619.1"/>
    </source>
</evidence>
<evidence type="ECO:0000256" key="21">
    <source>
        <dbReference type="SAM" id="MobiDB-lite"/>
    </source>
</evidence>
<evidence type="ECO:0000256" key="7">
    <source>
        <dbReference type="ARBA" id="ARBA00012393"/>
    </source>
</evidence>
<dbReference type="SMART" id="SM00852">
    <property type="entry name" value="MoCF_biosynth"/>
    <property type="match status" value="1"/>
</dbReference>
<evidence type="ECO:0000256" key="18">
    <source>
        <dbReference type="ARBA" id="ARBA00031676"/>
    </source>
</evidence>